<name>A0A5E4XWH6_9BURK</name>
<dbReference type="Pfam" id="PF13663">
    <property type="entry name" value="DUF4148"/>
    <property type="match status" value="1"/>
</dbReference>
<keyword evidence="2" id="KW-0732">Signal</keyword>
<dbReference type="Proteomes" id="UP000414233">
    <property type="component" value="Unassembled WGS sequence"/>
</dbReference>
<sequence>MKHSNLAMTSVCMALMVCAGATLAADGIPGGSLPGSEIDQLAGSGGRLTRAQVQTELEQAQAQGLIGHSDNAYPQSPASAPPQKLAEPQYALPPARTELDRQVYDRA</sequence>
<evidence type="ECO:0000256" key="2">
    <source>
        <dbReference type="SAM" id="SignalP"/>
    </source>
</evidence>
<feature type="compositionally biased region" description="Low complexity" evidence="1">
    <location>
        <begin position="74"/>
        <end position="83"/>
    </location>
</feature>
<dbReference type="RefSeq" id="WP_150698851.1">
    <property type="nucleotide sequence ID" value="NZ_CABPRZ010000020.1"/>
</dbReference>
<proteinExistence type="predicted"/>
<dbReference type="InterPro" id="IPR025421">
    <property type="entry name" value="DUF4148"/>
</dbReference>
<gene>
    <name evidence="3" type="ORF">PTE30175_04045</name>
</gene>
<accession>A0A5E4XWH6</accession>
<feature type="compositionally biased region" description="Basic and acidic residues" evidence="1">
    <location>
        <begin position="97"/>
        <end position="107"/>
    </location>
</feature>
<dbReference type="AlphaFoldDB" id="A0A5E4XWH6"/>
<organism evidence="3 4">
    <name type="scientific">Pandoraea terrae</name>
    <dbReference type="NCBI Taxonomy" id="1537710"/>
    <lineage>
        <taxon>Bacteria</taxon>
        <taxon>Pseudomonadati</taxon>
        <taxon>Pseudomonadota</taxon>
        <taxon>Betaproteobacteria</taxon>
        <taxon>Burkholderiales</taxon>
        <taxon>Burkholderiaceae</taxon>
        <taxon>Pandoraea</taxon>
    </lineage>
</organism>
<evidence type="ECO:0008006" key="5">
    <source>
        <dbReference type="Google" id="ProtNLM"/>
    </source>
</evidence>
<protein>
    <recommendedName>
        <fullName evidence="5">DUF4148 domain-containing protein</fullName>
    </recommendedName>
</protein>
<evidence type="ECO:0000256" key="1">
    <source>
        <dbReference type="SAM" id="MobiDB-lite"/>
    </source>
</evidence>
<feature type="signal peptide" evidence="2">
    <location>
        <begin position="1"/>
        <end position="24"/>
    </location>
</feature>
<evidence type="ECO:0000313" key="4">
    <source>
        <dbReference type="Proteomes" id="UP000414233"/>
    </source>
</evidence>
<feature type="region of interest" description="Disordered" evidence="1">
    <location>
        <begin position="59"/>
        <end position="107"/>
    </location>
</feature>
<reference evidence="3 4" key="1">
    <citation type="submission" date="2019-08" db="EMBL/GenBank/DDBJ databases">
        <authorList>
            <person name="Peeters C."/>
        </authorList>
    </citation>
    <scope>NUCLEOTIDE SEQUENCE [LARGE SCALE GENOMIC DNA]</scope>
    <source>
        <strain evidence="3 4">LMG 30175</strain>
    </source>
</reference>
<dbReference type="EMBL" id="CABPRZ010000020">
    <property type="protein sequence ID" value="VVE40734.1"/>
    <property type="molecule type" value="Genomic_DNA"/>
</dbReference>
<feature type="chain" id="PRO_5022887321" description="DUF4148 domain-containing protein" evidence="2">
    <location>
        <begin position="25"/>
        <end position="107"/>
    </location>
</feature>
<keyword evidence="4" id="KW-1185">Reference proteome</keyword>
<evidence type="ECO:0000313" key="3">
    <source>
        <dbReference type="EMBL" id="VVE40734.1"/>
    </source>
</evidence>